<reference evidence="9" key="1">
    <citation type="submission" date="2022-11" db="UniProtKB">
        <authorList>
            <consortium name="WormBaseParasite"/>
        </authorList>
    </citation>
    <scope>IDENTIFICATION</scope>
</reference>
<keyword evidence="4" id="KW-0508">mRNA splicing</keyword>
<keyword evidence="5" id="KW-0539">Nucleus</keyword>
<dbReference type="PANTHER" id="PTHR15217:SF0">
    <property type="entry name" value="PRE-MRNA-SPLICING REGULATOR WTAP"/>
    <property type="match status" value="1"/>
</dbReference>
<feature type="compositionally biased region" description="Polar residues" evidence="7">
    <location>
        <begin position="263"/>
        <end position="283"/>
    </location>
</feature>
<proteinExistence type="inferred from homology"/>
<evidence type="ECO:0000256" key="3">
    <source>
        <dbReference type="ARBA" id="ARBA00022664"/>
    </source>
</evidence>
<evidence type="ECO:0000256" key="4">
    <source>
        <dbReference type="ARBA" id="ARBA00023187"/>
    </source>
</evidence>
<dbReference type="GO" id="GO:0000381">
    <property type="term" value="P:regulation of alternative mRNA splicing, via spliceosome"/>
    <property type="evidence" value="ECO:0007669"/>
    <property type="project" value="InterPro"/>
</dbReference>
<evidence type="ECO:0000256" key="5">
    <source>
        <dbReference type="ARBA" id="ARBA00023242"/>
    </source>
</evidence>
<dbReference type="GO" id="GO:0006397">
    <property type="term" value="P:mRNA processing"/>
    <property type="evidence" value="ECO:0007669"/>
    <property type="project" value="UniProtKB-KW"/>
</dbReference>
<evidence type="ECO:0000256" key="6">
    <source>
        <dbReference type="SAM" id="Coils"/>
    </source>
</evidence>
<evidence type="ECO:0000256" key="2">
    <source>
        <dbReference type="ARBA" id="ARBA00010313"/>
    </source>
</evidence>
<dbReference type="Pfam" id="PF17098">
    <property type="entry name" value="Wtap"/>
    <property type="match status" value="1"/>
</dbReference>
<evidence type="ECO:0000313" key="9">
    <source>
        <dbReference type="WBParaSite" id="PgR063X_g053_t02"/>
    </source>
</evidence>
<feature type="compositionally biased region" description="Polar residues" evidence="7">
    <location>
        <begin position="347"/>
        <end position="362"/>
    </location>
</feature>
<keyword evidence="6" id="KW-0175">Coiled coil</keyword>
<dbReference type="GO" id="GO:0016556">
    <property type="term" value="P:mRNA modification"/>
    <property type="evidence" value="ECO:0007669"/>
    <property type="project" value="InterPro"/>
</dbReference>
<name>A0A915BXD0_PARUN</name>
<feature type="coiled-coil region" evidence="6">
    <location>
        <begin position="131"/>
        <end position="191"/>
    </location>
</feature>
<dbReference type="PANTHER" id="PTHR15217">
    <property type="entry name" value="WILMS' TUMOR 1-ASSOCIATING PROTEIN"/>
    <property type="match status" value="1"/>
</dbReference>
<dbReference type="GO" id="GO:0008380">
    <property type="term" value="P:RNA splicing"/>
    <property type="evidence" value="ECO:0007669"/>
    <property type="project" value="UniProtKB-KW"/>
</dbReference>
<evidence type="ECO:0000256" key="1">
    <source>
        <dbReference type="ARBA" id="ARBA00004123"/>
    </source>
</evidence>
<feature type="region of interest" description="Disordered" evidence="7">
    <location>
        <begin position="243"/>
        <end position="362"/>
    </location>
</feature>
<dbReference type="AlphaFoldDB" id="A0A915BXD0"/>
<protein>
    <submittedName>
        <fullName evidence="9">Uncharacterized protein</fullName>
    </submittedName>
</protein>
<comment type="similarity">
    <text evidence="2">Belongs to the fl(2)d family.</text>
</comment>
<keyword evidence="3" id="KW-0507">mRNA processing</keyword>
<dbReference type="GO" id="GO:0005634">
    <property type="term" value="C:nucleus"/>
    <property type="evidence" value="ECO:0007669"/>
    <property type="project" value="UniProtKB-SubCell"/>
</dbReference>
<feature type="compositionally biased region" description="Basic and acidic residues" evidence="7">
    <location>
        <begin position="243"/>
        <end position="253"/>
    </location>
</feature>
<organism evidence="8 9">
    <name type="scientific">Parascaris univalens</name>
    <name type="common">Nematode worm</name>
    <dbReference type="NCBI Taxonomy" id="6257"/>
    <lineage>
        <taxon>Eukaryota</taxon>
        <taxon>Metazoa</taxon>
        <taxon>Ecdysozoa</taxon>
        <taxon>Nematoda</taxon>
        <taxon>Chromadorea</taxon>
        <taxon>Rhabditida</taxon>
        <taxon>Spirurina</taxon>
        <taxon>Ascaridomorpha</taxon>
        <taxon>Ascaridoidea</taxon>
        <taxon>Ascarididae</taxon>
        <taxon>Parascaris</taxon>
    </lineage>
</organism>
<evidence type="ECO:0000256" key="7">
    <source>
        <dbReference type="SAM" id="MobiDB-lite"/>
    </source>
</evidence>
<dbReference type="InterPro" id="IPR033757">
    <property type="entry name" value="WTAP"/>
</dbReference>
<keyword evidence="8" id="KW-1185">Reference proteome</keyword>
<dbReference type="Proteomes" id="UP000887569">
    <property type="component" value="Unplaced"/>
</dbReference>
<comment type="subcellular location">
    <subcellularLocation>
        <location evidence="1">Nucleus</location>
    </subcellularLocation>
</comment>
<sequence length="362" mass="40026">MTYHVNSKISGYVQLMDASSSSIGEASSLAASKNDENDFKASLQSLSKEELIQRICDLSSHTHGNSSEETSELQEQLQAARRRENLAVLRLAVKEKQLREVMAESEWMQDKSGESSKAEDSLMDHVIGVVFSAMRSELRNSRKEAKSAKLELRAIKGQPGNAESKKLAAKCKNLEEQLTEAKATAHRIARLETLLAYSQKTVDGLRRKQRDMDDVVAEHDEEMSRLQAQLVLLQEENARLRESVHAAEADAHSKRSTAPGAVSRTQPSLVTADQHNAEQQSNFQEDKAAEEMVMVSSPEMDLEESDGQRRSKRARLNSPTADCTEEVIAVSSPEQDGEADEVLVVSSPETSFQHTAVSDDSD</sequence>
<accession>A0A915BXD0</accession>
<evidence type="ECO:0000313" key="8">
    <source>
        <dbReference type="Proteomes" id="UP000887569"/>
    </source>
</evidence>
<dbReference type="WBParaSite" id="PgR063X_g053_t02">
    <property type="protein sequence ID" value="PgR063X_g053_t02"/>
    <property type="gene ID" value="PgR063X_g053"/>
</dbReference>